<keyword evidence="1" id="KW-0472">Membrane</keyword>
<dbReference type="VEuPathDB" id="PlasmoDB:PVSEL_0201280"/>
<dbReference type="EMBL" id="LR865423">
    <property type="protein sequence ID" value="CAD2096601.1"/>
    <property type="molecule type" value="Genomic_DNA"/>
</dbReference>
<feature type="transmembrane region" description="Helical" evidence="1">
    <location>
        <begin position="6"/>
        <end position="27"/>
    </location>
</feature>
<evidence type="ECO:0000313" key="2">
    <source>
        <dbReference type="EMBL" id="CAD2096601.1"/>
    </source>
</evidence>
<dbReference type="AlphaFoldDB" id="A0A6V7SD08"/>
<evidence type="ECO:0000256" key="1">
    <source>
        <dbReference type="SAM" id="Phobius"/>
    </source>
</evidence>
<dbReference type="VEuPathDB" id="PlasmoDB:PVLDE_0201300"/>
<keyword evidence="1" id="KW-0812">Transmembrane</keyword>
<keyword evidence="1" id="KW-1133">Transmembrane helix</keyword>
<protein>
    <submittedName>
        <fullName evidence="2">Uncharacterized protein</fullName>
    </submittedName>
</protein>
<organism evidence="2 3">
    <name type="scientific">Plasmodium vinckei</name>
    <dbReference type="NCBI Taxonomy" id="5860"/>
    <lineage>
        <taxon>Eukaryota</taxon>
        <taxon>Sar</taxon>
        <taxon>Alveolata</taxon>
        <taxon>Apicomplexa</taxon>
        <taxon>Aconoidasida</taxon>
        <taxon>Haemosporida</taxon>
        <taxon>Plasmodiidae</taxon>
        <taxon>Plasmodium</taxon>
        <taxon>Plasmodium (Vinckeia)</taxon>
    </lineage>
</organism>
<reference evidence="2 3" key="1">
    <citation type="submission" date="2020-08" db="EMBL/GenBank/DDBJ databases">
        <authorList>
            <person name="Ramaprasad A."/>
        </authorList>
    </citation>
    <scope>NUCLEOTIDE SEQUENCE [LARGE SCALE GENOMIC DNA]</scope>
</reference>
<dbReference type="Gene3D" id="1.10.238.10">
    <property type="entry name" value="EF-hand"/>
    <property type="match status" value="1"/>
</dbReference>
<accession>A0A6V7SD08</accession>
<dbReference type="VEuPathDB" id="PlasmoDB:PVBDA_0201340"/>
<dbReference type="InterPro" id="IPR011992">
    <property type="entry name" value="EF-hand-dom_pair"/>
</dbReference>
<evidence type="ECO:0000313" key="3">
    <source>
        <dbReference type="Proteomes" id="UP000515697"/>
    </source>
</evidence>
<gene>
    <name evidence="2" type="ORF">PVSEL_0201280</name>
</gene>
<sequence>MIYINILFSIYLYYFNLYLKFFEVYLLPFKLALFKKKNFSLLNGVISFYFFYGSMDELQKKRIINLFNLKKNDMGYIDKQDLITILKSLGLKICYDIFKDNKNSYNFDELNEYAEKFKTNYYIKQKIENSILFLNPDNTTINKNVLKNILCENGNKFTDDEFKKFLINIPVNPEGNINHSDLVDM</sequence>
<dbReference type="Proteomes" id="UP000515697">
    <property type="component" value="Chromosome PVSEL_02"/>
</dbReference>
<dbReference type="VEuPathDB" id="PlasmoDB:PVPCR_0201340"/>
<dbReference type="SUPFAM" id="SSF47473">
    <property type="entry name" value="EF-hand"/>
    <property type="match status" value="1"/>
</dbReference>
<dbReference type="VEuPathDB" id="PlasmoDB:PVVCY_0201230"/>
<proteinExistence type="predicted"/>
<name>A0A6V7SD08_PLAVN</name>